<dbReference type="GO" id="GO:0006488">
    <property type="term" value="P:dolichol-linked oligosaccharide biosynthetic process"/>
    <property type="evidence" value="ECO:0007669"/>
    <property type="project" value="TreeGrafter"/>
</dbReference>
<accession>A0A9P8LGN7</accession>
<name>A0A9P8LGN7_9PEZI</name>
<comment type="similarity">
    <text evidence="7">Belongs to the glycosyltransferase 28 family.</text>
</comment>
<dbReference type="InterPro" id="IPR007235">
    <property type="entry name" value="Glyco_trans_28_C"/>
</dbReference>
<dbReference type="GO" id="GO:0004577">
    <property type="term" value="F:N-acetylglucosaminyldiphosphodolichol N-acetylglucosaminyltransferase activity"/>
    <property type="evidence" value="ECO:0007669"/>
    <property type="project" value="UniProtKB-EC"/>
</dbReference>
<dbReference type="AlphaFoldDB" id="A0A9P8LGN7"/>
<keyword evidence="7" id="KW-0256">Endoplasmic reticulum</keyword>
<proteinExistence type="inferred from homology"/>
<evidence type="ECO:0000313" key="9">
    <source>
        <dbReference type="EMBL" id="KAH0564968.1"/>
    </source>
</evidence>
<keyword evidence="7" id="KW-0328">Glycosyltransferase</keyword>
<dbReference type="Pfam" id="PF04101">
    <property type="entry name" value="Glyco_tran_28_C"/>
    <property type="match status" value="1"/>
</dbReference>
<evidence type="ECO:0000256" key="1">
    <source>
        <dbReference type="ARBA" id="ARBA00011198"/>
    </source>
</evidence>
<organism evidence="9 10">
    <name type="scientific">Trichoglossum hirsutum</name>
    <dbReference type="NCBI Taxonomy" id="265104"/>
    <lineage>
        <taxon>Eukaryota</taxon>
        <taxon>Fungi</taxon>
        <taxon>Dikarya</taxon>
        <taxon>Ascomycota</taxon>
        <taxon>Pezizomycotina</taxon>
        <taxon>Geoglossomycetes</taxon>
        <taxon>Geoglossales</taxon>
        <taxon>Geoglossaceae</taxon>
        <taxon>Trichoglossum</taxon>
    </lineage>
</organism>
<reference evidence="9" key="1">
    <citation type="submission" date="2021-03" db="EMBL/GenBank/DDBJ databases">
        <title>Comparative genomics and phylogenomic investigation of the class Geoglossomycetes provide insights into ecological specialization and systematics.</title>
        <authorList>
            <person name="Melie T."/>
            <person name="Pirro S."/>
            <person name="Miller A.N."/>
            <person name="Quandt A."/>
        </authorList>
    </citation>
    <scope>NUCLEOTIDE SEQUENCE</scope>
    <source>
        <strain evidence="9">CAQ_001_2017</strain>
    </source>
</reference>
<evidence type="ECO:0000256" key="6">
    <source>
        <dbReference type="ARBA" id="ARBA00048184"/>
    </source>
</evidence>
<feature type="domain" description="Glycosyl transferase family 28 C-terminal" evidence="8">
    <location>
        <begin position="13"/>
        <end position="165"/>
    </location>
</feature>
<comment type="catalytic activity">
    <reaction evidence="6">
        <text>an N-acetyl-alpha-D-glucosaminyl-diphospho-di-trans,poly-cis-dolichol + UDP-N-acetyl-alpha-D-glucosamine = an N,N'-diacetylchitobiosyl-diphospho-di-trans,poly-cis-dolichol + UDP + H(+)</text>
        <dbReference type="Rhea" id="RHEA:23380"/>
        <dbReference type="Rhea" id="RHEA-COMP:19507"/>
        <dbReference type="Rhea" id="RHEA-COMP:19510"/>
        <dbReference type="ChEBI" id="CHEBI:15378"/>
        <dbReference type="ChEBI" id="CHEBI:57269"/>
        <dbReference type="ChEBI" id="CHEBI:57705"/>
        <dbReference type="ChEBI" id="CHEBI:58223"/>
        <dbReference type="ChEBI" id="CHEBI:58427"/>
        <dbReference type="EC" id="2.4.1.141"/>
    </reaction>
</comment>
<evidence type="ECO:0000256" key="3">
    <source>
        <dbReference type="ARBA" id="ARBA00017468"/>
    </source>
</evidence>
<keyword evidence="10" id="KW-1185">Reference proteome</keyword>
<dbReference type="InterPro" id="IPR052474">
    <property type="entry name" value="UDP-GlcNAc_transferase"/>
</dbReference>
<comment type="caution">
    <text evidence="9">The sequence shown here is derived from an EMBL/GenBank/DDBJ whole genome shotgun (WGS) entry which is preliminary data.</text>
</comment>
<comment type="function">
    <text evidence="4 7">Involved in protein N-glycosylation. Essential for the second step of the dolichol-linked oligosaccharide pathway.</text>
</comment>
<evidence type="ECO:0000256" key="2">
    <source>
        <dbReference type="ARBA" id="ARBA00012614"/>
    </source>
</evidence>
<dbReference type="PANTHER" id="PTHR47043:SF1">
    <property type="entry name" value="UDP-N-ACETYLGLUCOSAMINE TRANSFERASE SUBUNIT ALG13"/>
    <property type="match status" value="1"/>
</dbReference>
<evidence type="ECO:0000256" key="4">
    <source>
        <dbReference type="ARBA" id="ARBA00024804"/>
    </source>
</evidence>
<dbReference type="Gene3D" id="3.40.50.2000">
    <property type="entry name" value="Glycogen Phosphorylase B"/>
    <property type="match status" value="1"/>
</dbReference>
<evidence type="ECO:0000256" key="5">
    <source>
        <dbReference type="ARBA" id="ARBA00032061"/>
    </source>
</evidence>
<keyword evidence="7" id="KW-0808">Transferase</keyword>
<comment type="subcellular location">
    <subcellularLocation>
        <location evidence="7">Endoplasmic reticulum</location>
    </subcellularLocation>
</comment>
<dbReference type="SUPFAM" id="SSF53756">
    <property type="entry name" value="UDP-Glycosyltransferase/glycogen phosphorylase"/>
    <property type="match status" value="1"/>
</dbReference>
<evidence type="ECO:0000313" key="10">
    <source>
        <dbReference type="Proteomes" id="UP000750711"/>
    </source>
</evidence>
<sequence>MIPQSVSQPRKLCFVTVGATASFNSLISTVLSRPTLKALQEAGYTDLRLQFGRDGRAVFDDFILSNEDGSEERCGLSITGFEYNRKGLGQEMRGATAYSGRVGGVVVSHAGSGSILDALRLDIPTIVVPNPSLLGNHQVELAEELASQGYVVHGKLDDLATAIAESEKLRERHKAWPPVNSGADPSGRGLAGVMEDEMGFVD</sequence>
<evidence type="ECO:0000259" key="8">
    <source>
        <dbReference type="Pfam" id="PF04101"/>
    </source>
</evidence>
<dbReference type="Proteomes" id="UP000750711">
    <property type="component" value="Unassembled WGS sequence"/>
</dbReference>
<evidence type="ECO:0000256" key="7">
    <source>
        <dbReference type="RuleBase" id="RU362128"/>
    </source>
</evidence>
<dbReference type="EMBL" id="JAGHQM010000154">
    <property type="protein sequence ID" value="KAH0564968.1"/>
    <property type="molecule type" value="Genomic_DNA"/>
</dbReference>
<gene>
    <name evidence="7" type="primary">ALG13</name>
    <name evidence="9" type="ORF">GP486_001645</name>
</gene>
<protein>
    <recommendedName>
        <fullName evidence="3 7">UDP-N-acetylglucosamine transferase subunit ALG13</fullName>
        <ecNumber evidence="2 7">2.4.1.141</ecNumber>
    </recommendedName>
    <alternativeName>
        <fullName evidence="5 7">Asparagine-linked glycosylation protein 13</fullName>
    </alternativeName>
</protein>
<dbReference type="GO" id="GO:0043541">
    <property type="term" value="C:UDP-N-acetylglucosamine transferase complex"/>
    <property type="evidence" value="ECO:0007669"/>
    <property type="project" value="TreeGrafter"/>
</dbReference>
<dbReference type="EC" id="2.4.1.141" evidence="2 7"/>
<dbReference type="PANTHER" id="PTHR47043">
    <property type="entry name" value="UDP-N-ACETYLGLUCOSAMINE TRANSFERASE SUBUNIT ALG13"/>
    <property type="match status" value="1"/>
</dbReference>
<comment type="subunit">
    <text evidence="1 7">Heterodimer with ALG14 to form a functional enzyme.</text>
</comment>